<keyword evidence="2" id="KW-1133">Transmembrane helix</keyword>
<dbReference type="Pfam" id="PF13193">
    <property type="entry name" value="AMP-binding_C"/>
    <property type="match status" value="1"/>
</dbReference>
<feature type="transmembrane region" description="Helical" evidence="2">
    <location>
        <begin position="286"/>
        <end position="306"/>
    </location>
</feature>
<feature type="region of interest" description="Disordered" evidence="1">
    <location>
        <begin position="153"/>
        <end position="177"/>
    </location>
</feature>
<feature type="compositionally biased region" description="Basic and acidic residues" evidence="1">
    <location>
        <begin position="159"/>
        <end position="175"/>
    </location>
</feature>
<dbReference type="InterPro" id="IPR000873">
    <property type="entry name" value="AMP-dep_synth/lig_dom"/>
</dbReference>
<reference evidence="5 6" key="1">
    <citation type="submission" date="2019-06" db="EMBL/GenBank/DDBJ databases">
        <authorList>
            <person name="Broberg M."/>
        </authorList>
    </citation>
    <scope>NUCLEOTIDE SEQUENCE [LARGE SCALE GENOMIC DNA]</scope>
</reference>
<dbReference type="Gene3D" id="3.30.300.30">
    <property type="match status" value="1"/>
</dbReference>
<dbReference type="InterPro" id="IPR045851">
    <property type="entry name" value="AMP-bd_C_sf"/>
</dbReference>
<gene>
    <name evidence="5" type="ORF">CLO192961_LOCUS69144</name>
</gene>
<keyword evidence="2" id="KW-0472">Membrane</keyword>
<dbReference type="PANTHER" id="PTHR24096:SF295">
    <property type="entry name" value="ACETYL-COA SYNTHETASE-LIKE PROTEIN"/>
    <property type="match status" value="1"/>
</dbReference>
<protein>
    <recommendedName>
        <fullName evidence="7">AMP-dependent synthetase/ligase domain-containing protein</fullName>
    </recommendedName>
</protein>
<feature type="domain" description="AMP-dependent synthetase/ligase" evidence="3">
    <location>
        <begin position="63"/>
        <end position="427"/>
    </location>
</feature>
<dbReference type="Proteomes" id="UP000766486">
    <property type="component" value="Unassembled WGS sequence"/>
</dbReference>
<evidence type="ECO:0000313" key="6">
    <source>
        <dbReference type="Proteomes" id="UP000766486"/>
    </source>
</evidence>
<dbReference type="InterPro" id="IPR042099">
    <property type="entry name" value="ANL_N_sf"/>
</dbReference>
<dbReference type="Gene3D" id="3.40.50.12780">
    <property type="entry name" value="N-terminal domain of ligase-like"/>
    <property type="match status" value="1"/>
</dbReference>
<evidence type="ECO:0000313" key="5">
    <source>
        <dbReference type="EMBL" id="VUC21990.1"/>
    </source>
</evidence>
<dbReference type="InterPro" id="IPR020845">
    <property type="entry name" value="AMP-binding_CS"/>
</dbReference>
<name>A0ABY6TWE8_BIOOC</name>
<evidence type="ECO:0000256" key="2">
    <source>
        <dbReference type="SAM" id="Phobius"/>
    </source>
</evidence>
<keyword evidence="6" id="KW-1185">Reference proteome</keyword>
<evidence type="ECO:0000259" key="3">
    <source>
        <dbReference type="Pfam" id="PF00501"/>
    </source>
</evidence>
<keyword evidence="2" id="KW-0812">Transmembrane</keyword>
<feature type="domain" description="AMP-binding enzyme C-terminal" evidence="4">
    <location>
        <begin position="490"/>
        <end position="573"/>
    </location>
</feature>
<proteinExistence type="predicted"/>
<accession>A0ABY6TWE8</accession>
<organism evidence="5 6">
    <name type="scientific">Bionectria ochroleuca</name>
    <name type="common">Gliocladium roseum</name>
    <dbReference type="NCBI Taxonomy" id="29856"/>
    <lineage>
        <taxon>Eukaryota</taxon>
        <taxon>Fungi</taxon>
        <taxon>Dikarya</taxon>
        <taxon>Ascomycota</taxon>
        <taxon>Pezizomycotina</taxon>
        <taxon>Sordariomycetes</taxon>
        <taxon>Hypocreomycetidae</taxon>
        <taxon>Hypocreales</taxon>
        <taxon>Bionectriaceae</taxon>
        <taxon>Clonostachys</taxon>
    </lineage>
</organism>
<dbReference type="Pfam" id="PF00501">
    <property type="entry name" value="AMP-binding"/>
    <property type="match status" value="1"/>
</dbReference>
<dbReference type="EMBL" id="CABFNS010000502">
    <property type="protein sequence ID" value="VUC21990.1"/>
    <property type="molecule type" value="Genomic_DNA"/>
</dbReference>
<evidence type="ECO:0000256" key="1">
    <source>
        <dbReference type="SAM" id="MobiDB-lite"/>
    </source>
</evidence>
<dbReference type="SUPFAM" id="SSF56801">
    <property type="entry name" value="Acetyl-CoA synthetase-like"/>
    <property type="match status" value="1"/>
</dbReference>
<comment type="caution">
    <text evidence="5">The sequence shown here is derived from an EMBL/GenBank/DDBJ whole genome shotgun (WGS) entry which is preliminary data.</text>
</comment>
<dbReference type="PROSITE" id="PS00455">
    <property type="entry name" value="AMP_BINDING"/>
    <property type="match status" value="1"/>
</dbReference>
<evidence type="ECO:0000259" key="4">
    <source>
        <dbReference type="Pfam" id="PF13193"/>
    </source>
</evidence>
<feature type="transmembrane region" description="Helical" evidence="2">
    <location>
        <begin position="246"/>
        <end position="266"/>
    </location>
</feature>
<dbReference type="PANTHER" id="PTHR24096">
    <property type="entry name" value="LONG-CHAIN-FATTY-ACID--COA LIGASE"/>
    <property type="match status" value="1"/>
</dbReference>
<sequence>MSGAAAWTGRGAPTVAFASANTFSWLFSNPFEEESDFTPSQQRVPRVEDGRPLFVDEANEVAPVVLIQLPNCLPFPSLLLGTLAASLTATLVSPALASKEIGWILQTARPRVIITSTACLPAMQAAIRSQKDRLFFDSVTVYTVDVANETYPSPVPIAEKQEKEQEKGKDKDKETNNSWRKLLTASRHHVSTPSRFNPATRAALILWSSGTSGRSKGVLLSHQSLNFSVTSLWHDADFYQRKRQRWLGFVPFFHVFGLLNLLLLAVPTGSTVYTLPAFKLETMLAAIPRLQITYLVLAPPVAVALAKSPLVEPYAQRDSRGRNKFSSVIAGVSGGAPLGHDIIAQVFSRLGFRIRMGYGLTEAGNVACQPGLDEKDLQSQRDDSGQPHWGVEVMIATHVPGERGLVPAEIGEPGEVLTRSPGLMMTYMPVGGLFSTEQLSGPSPTAEALTPHGWLRTGDVGTINLDGSIRLTDRIKELIKVRGFQVPPAEIEAVICSSEEVADAGVAAVYDAERATEWPRAFVVAAVKAQTHSELKALAYRLRDLVEAHTARYKRLRGGIVFVEQIPKSPSGKILRRVMKDGQITGLEFQVYEPTGAPSKL</sequence>
<dbReference type="InterPro" id="IPR025110">
    <property type="entry name" value="AMP-bd_C"/>
</dbReference>
<evidence type="ECO:0008006" key="7">
    <source>
        <dbReference type="Google" id="ProtNLM"/>
    </source>
</evidence>